<evidence type="ECO:0000313" key="3">
    <source>
        <dbReference type="Proteomes" id="UP001362999"/>
    </source>
</evidence>
<dbReference type="EMBL" id="JAWWNJ010000004">
    <property type="protein sequence ID" value="KAK7058003.1"/>
    <property type="molecule type" value="Genomic_DNA"/>
</dbReference>
<accession>A0AAW0E0X6</accession>
<evidence type="ECO:0000313" key="2">
    <source>
        <dbReference type="EMBL" id="KAK7058003.1"/>
    </source>
</evidence>
<comment type="caution">
    <text evidence="2">The sequence shown here is derived from an EMBL/GenBank/DDBJ whole genome shotgun (WGS) entry which is preliminary data.</text>
</comment>
<evidence type="ECO:0000256" key="1">
    <source>
        <dbReference type="SAM" id="MobiDB-lite"/>
    </source>
</evidence>
<feature type="compositionally biased region" description="Pro residues" evidence="1">
    <location>
        <begin position="1"/>
        <end position="20"/>
    </location>
</feature>
<dbReference type="Proteomes" id="UP001362999">
    <property type="component" value="Unassembled WGS sequence"/>
</dbReference>
<gene>
    <name evidence="2" type="ORF">R3P38DRAFT_3169503</name>
</gene>
<reference evidence="2 3" key="1">
    <citation type="journal article" date="2024" name="J Genomics">
        <title>Draft genome sequencing and assembly of Favolaschia claudopus CIRM-BRFM 2984 isolated from oak limbs.</title>
        <authorList>
            <person name="Navarro D."/>
            <person name="Drula E."/>
            <person name="Chaduli D."/>
            <person name="Cazenave R."/>
            <person name="Ahrendt S."/>
            <person name="Wang J."/>
            <person name="Lipzen A."/>
            <person name="Daum C."/>
            <person name="Barry K."/>
            <person name="Grigoriev I.V."/>
            <person name="Favel A."/>
            <person name="Rosso M.N."/>
            <person name="Martin F."/>
        </authorList>
    </citation>
    <scope>NUCLEOTIDE SEQUENCE [LARGE SCALE GENOMIC DNA]</scope>
    <source>
        <strain evidence="2 3">CIRM-BRFM 2984</strain>
    </source>
</reference>
<organism evidence="2 3">
    <name type="scientific">Favolaschia claudopus</name>
    <dbReference type="NCBI Taxonomy" id="2862362"/>
    <lineage>
        <taxon>Eukaryota</taxon>
        <taxon>Fungi</taxon>
        <taxon>Dikarya</taxon>
        <taxon>Basidiomycota</taxon>
        <taxon>Agaricomycotina</taxon>
        <taxon>Agaricomycetes</taxon>
        <taxon>Agaricomycetidae</taxon>
        <taxon>Agaricales</taxon>
        <taxon>Marasmiineae</taxon>
        <taxon>Mycenaceae</taxon>
        <taxon>Favolaschia</taxon>
    </lineage>
</organism>
<proteinExistence type="predicted"/>
<name>A0AAW0E0X6_9AGAR</name>
<protein>
    <submittedName>
        <fullName evidence="2">Uncharacterized protein</fullName>
    </submittedName>
</protein>
<dbReference type="AlphaFoldDB" id="A0AAW0E0X6"/>
<sequence length="272" mass="30064">MQQYPPQPQTMQMIPPPRPQPGIHHRRYSDAPAHPQRPTQSKGYPAPCIKYNGTAATSTSSVWGDSTRDEFSDDEYEDDDDKTIAAFSIASSQSRAPGNKPKQQRRVMSWVHNTSHYASEFRSPFNGQNPSQTQSIPPTAPPTAKSSGSGHRKHDRERRESSGSHHTQKREPPPIWIPRPDGPRKRTMSQPAIYQQPPHSAPVQVQYVPAPAVQQPGPGPIYVAAPPQPQMVWGPPPPSRSNVQVQYVAPAARPPPVKHRVSGSLTICEMAN</sequence>
<keyword evidence="3" id="KW-1185">Reference proteome</keyword>
<feature type="region of interest" description="Disordered" evidence="1">
    <location>
        <begin position="1"/>
        <end position="201"/>
    </location>
</feature>
<feature type="compositionally biased region" description="Polar residues" evidence="1">
    <location>
        <begin position="125"/>
        <end position="137"/>
    </location>
</feature>
<feature type="compositionally biased region" description="Polar residues" evidence="1">
    <location>
        <begin position="54"/>
        <end position="64"/>
    </location>
</feature>
<feature type="compositionally biased region" description="Acidic residues" evidence="1">
    <location>
        <begin position="71"/>
        <end position="81"/>
    </location>
</feature>